<dbReference type="Proteomes" id="UP000885986">
    <property type="component" value="Unassembled WGS sequence"/>
</dbReference>
<feature type="transmembrane region" description="Helical" evidence="1">
    <location>
        <begin position="6"/>
        <end position="23"/>
    </location>
</feature>
<reference evidence="3" key="1">
    <citation type="journal article" date="2020" name="mSystems">
        <title>Genome- and Community-Level Interaction Insights into Carbon Utilization and Element Cycling Functions of Hydrothermarchaeota in Hydrothermal Sediment.</title>
        <authorList>
            <person name="Zhou Z."/>
            <person name="Liu Y."/>
            <person name="Xu W."/>
            <person name="Pan J."/>
            <person name="Luo Z.H."/>
            <person name="Li M."/>
        </authorList>
    </citation>
    <scope>NUCLEOTIDE SEQUENCE [LARGE SCALE GENOMIC DNA]</scope>
    <source>
        <strain evidence="3">SpSt-1224</strain>
    </source>
</reference>
<dbReference type="EMBL" id="DSDS01000074">
    <property type="protein sequence ID" value="HET97718.1"/>
    <property type="molecule type" value="Genomic_DNA"/>
</dbReference>
<keyword evidence="1" id="KW-0472">Membrane</keyword>
<dbReference type="InterPro" id="IPR011017">
    <property type="entry name" value="TRASH_dom"/>
</dbReference>
<protein>
    <submittedName>
        <fullName evidence="3">YHS domain-containing protein</fullName>
    </submittedName>
</protein>
<keyword evidence="1" id="KW-1133">Transmembrane helix</keyword>
<evidence type="ECO:0000313" key="3">
    <source>
        <dbReference type="EMBL" id="HET97718.1"/>
    </source>
</evidence>
<evidence type="ECO:0000256" key="1">
    <source>
        <dbReference type="SAM" id="Phobius"/>
    </source>
</evidence>
<comment type="caution">
    <text evidence="3">The sequence shown here is derived from an EMBL/GenBank/DDBJ whole genome shotgun (WGS) entry which is preliminary data.</text>
</comment>
<name>A0A7C2XV72_9BACT</name>
<organism evidence="3">
    <name type="scientific">Desulfurivibrio alkaliphilus</name>
    <dbReference type="NCBI Taxonomy" id="427923"/>
    <lineage>
        <taxon>Bacteria</taxon>
        <taxon>Pseudomonadati</taxon>
        <taxon>Thermodesulfobacteriota</taxon>
        <taxon>Desulfobulbia</taxon>
        <taxon>Desulfobulbales</taxon>
        <taxon>Desulfobulbaceae</taxon>
        <taxon>Desulfurivibrio</taxon>
    </lineage>
</organism>
<proteinExistence type="predicted"/>
<accession>A0A7C2XV72</accession>
<feature type="domain" description="TRASH" evidence="2">
    <location>
        <begin position="47"/>
        <end position="85"/>
    </location>
</feature>
<gene>
    <name evidence="3" type="ORF">ENN98_03300</name>
</gene>
<evidence type="ECO:0000259" key="2">
    <source>
        <dbReference type="SMART" id="SM00746"/>
    </source>
</evidence>
<keyword evidence="1" id="KW-0812">Transmembrane</keyword>
<dbReference type="AlphaFoldDB" id="A0A7C2XV72"/>
<dbReference type="SMART" id="SM00746">
    <property type="entry name" value="TRASH"/>
    <property type="match status" value="1"/>
</dbReference>
<sequence>MHPLKIVVLLVLFYLLYRLYVSGRKKRLEDKKSGRDAAAISDVLVQDPVCGAYVAKGQALVLRDQDGSERHFCSDKCRRTFIEQKQNSSGGTA</sequence>